<dbReference type="InterPro" id="IPR013552">
    <property type="entry name" value="Thioester_dom"/>
</dbReference>
<evidence type="ECO:0000259" key="7">
    <source>
        <dbReference type="Pfam" id="PF00746"/>
    </source>
</evidence>
<dbReference type="Pfam" id="PF08341">
    <property type="entry name" value="TED"/>
    <property type="match status" value="1"/>
</dbReference>
<feature type="domain" description="SpaA-like prealbumin fold" evidence="9">
    <location>
        <begin position="960"/>
        <end position="1023"/>
    </location>
</feature>
<accession>A0A9D1J3B8</accession>
<dbReference type="Pfam" id="PF00746">
    <property type="entry name" value="Gram_pos_anchor"/>
    <property type="match status" value="1"/>
</dbReference>
<name>A0A9D1J3B8_9FIRM</name>
<evidence type="ECO:0000256" key="3">
    <source>
        <dbReference type="ARBA" id="ARBA00022525"/>
    </source>
</evidence>
<dbReference type="Pfam" id="PF17802">
    <property type="entry name" value="SpaA"/>
    <property type="match status" value="9"/>
</dbReference>
<evidence type="ECO:0000313" key="10">
    <source>
        <dbReference type="EMBL" id="HIR59392.1"/>
    </source>
</evidence>
<sequence>MIKKISNLFKKGNNDWLKVTVSIVISAVMVIFFSKTVASSYAFELPDTLTSGIGSNAERITLFEELDGDEQLNLVPYYATDEFNNKYTIYCLDKDKEWASGYTITKDSEPLNAGYSYIVQNGYPTRSLTGNDAYDNYLTQIAVWWYQDLSEGTNNLTTNQKNVIERSDYYRYIEPLINGAVNAKNNLSEAPTFNIMGGYDVNLSEDGQYLVTDYMNVVPYPGIDSFEFSISVNNAAALIEDEYGHILNNGSVLGSYKRFRLKIDLSKINDVRSIEVNAAVNYTLFEAYSYKSSNSLVQRAMPSVIATTVYQAQTGTRVDIPTGSLTISKIDNQTFEPLSGANIEVRNAYNNQVVASFTTNGSDYTINNLLPGKYKIIETSAPKGYYITESSSDVIIDTSSLETSTTIFNDPYNVRIRKVDSTTGAPVAGAVLKVLDSNNNEVYRFTSTNGYVSIPNLTEGTYSVEEVSAPDGYVLNTEVKKFTINSSNPNVTVDFEDEENEVIIEKRDASDKSMLSGATLRLVRVSDNSTIDEWTTTTSGHVVRGLAPGNYKVIETKAPSGYTLSSSEVTFTVTNNQTEPLTVTFYNSKNQVSIVKVDMETGARVSGATLQVTNSSGGVVDTFTTSDTPHVLSKLSPGTYYVRETKTPDGYVLDSEPVSFTISDSTTNLQVEFKNKKNEIRLGKIDKDTKEYVAGALLRLVDSNGDEVERFTSGSEPSVIKRGLKSGTYYLEELEAPDGYIRNTGRVTVTIKDTDDVVTYTIANKKTKVTISKVDSETGEPVSGVILEILDSNKKSLKTFTTTDSPTVISDLNEGTYYVREVKAADGYILDKSLHEFTLDSKTPEVNIEIENKPIILNLGKIDARTGEYISGATMQLNREDGDMNPITFVSSDSPYTVKRLSPGIYSLTEVEAPDGYVGTGSKITFEVLETGKVQTVNISNDVTTISVSNRKLVVDAEEGYKYRLETRDGVVVDEFKTTKEGYISDGLELGDYVLKQLDTPNGVIVNSNPIYFSVTDSNEVSVINYVNDFTKVEISKKDMANSEEIEGAHLVIRDSNGEVVEEWTSTDTPHYIEKLPVGSYTLTETIAPDGYVLNASTVTFEVLESGDIQSTTMFNSRLVEVPNTGSNATYIYLVGGLLIIIGGSLMYISYKNKNKKKSRKNI</sequence>
<evidence type="ECO:0000256" key="1">
    <source>
        <dbReference type="ARBA" id="ARBA00007257"/>
    </source>
</evidence>
<feature type="domain" description="SpaA-like prealbumin fold" evidence="9">
    <location>
        <begin position="323"/>
        <end position="409"/>
    </location>
</feature>
<protein>
    <submittedName>
        <fullName evidence="10">Cys-Gln thioester bond-forming surface protein</fullName>
    </submittedName>
</protein>
<dbReference type="Proteomes" id="UP000824232">
    <property type="component" value="Unassembled WGS sequence"/>
</dbReference>
<feature type="domain" description="SpaA-like prealbumin fold" evidence="9">
    <location>
        <begin position="501"/>
        <end position="583"/>
    </location>
</feature>
<evidence type="ECO:0000256" key="5">
    <source>
        <dbReference type="ARBA" id="ARBA00023088"/>
    </source>
</evidence>
<evidence type="ECO:0000259" key="9">
    <source>
        <dbReference type="Pfam" id="PF17802"/>
    </source>
</evidence>
<reference evidence="10" key="2">
    <citation type="journal article" date="2021" name="PeerJ">
        <title>Extensive microbial diversity within the chicken gut microbiome revealed by metagenomics and culture.</title>
        <authorList>
            <person name="Gilroy R."/>
            <person name="Ravi A."/>
            <person name="Getino M."/>
            <person name="Pursley I."/>
            <person name="Horton D.L."/>
            <person name="Alikhan N.F."/>
            <person name="Baker D."/>
            <person name="Gharbi K."/>
            <person name="Hall N."/>
            <person name="Watson M."/>
            <person name="Adriaenssens E.M."/>
            <person name="Foster-Nyarko E."/>
            <person name="Jarju S."/>
            <person name="Secka A."/>
            <person name="Antonio M."/>
            <person name="Oren A."/>
            <person name="Chaudhuri R.R."/>
            <person name="La Ragione R."/>
            <person name="Hildebrand F."/>
            <person name="Pallen M.J."/>
        </authorList>
    </citation>
    <scope>NUCLEOTIDE SEQUENCE</scope>
    <source>
        <strain evidence="10">CHK184-20233</strain>
    </source>
</reference>
<evidence type="ECO:0000256" key="4">
    <source>
        <dbReference type="ARBA" id="ARBA00022729"/>
    </source>
</evidence>
<reference evidence="10" key="1">
    <citation type="submission" date="2020-10" db="EMBL/GenBank/DDBJ databases">
        <authorList>
            <person name="Gilroy R."/>
        </authorList>
    </citation>
    <scope>NUCLEOTIDE SEQUENCE</scope>
    <source>
        <strain evidence="10">CHK184-20233</strain>
    </source>
</reference>
<dbReference type="Gene3D" id="2.60.40.10">
    <property type="entry name" value="Immunoglobulins"/>
    <property type="match status" value="9"/>
</dbReference>
<dbReference type="NCBIfam" id="TIGR01167">
    <property type="entry name" value="LPXTG_anchor"/>
    <property type="match status" value="1"/>
</dbReference>
<proteinExistence type="inferred from homology"/>
<feature type="domain" description="SpaA-like prealbumin fold" evidence="9">
    <location>
        <begin position="591"/>
        <end position="677"/>
    </location>
</feature>
<gene>
    <name evidence="10" type="ORF">IAB38_05010</name>
</gene>
<keyword evidence="6" id="KW-0812">Transmembrane</keyword>
<dbReference type="InterPro" id="IPR041033">
    <property type="entry name" value="SpaA_PFL_dom_1"/>
</dbReference>
<dbReference type="InterPro" id="IPR013783">
    <property type="entry name" value="Ig-like_fold"/>
</dbReference>
<keyword evidence="6" id="KW-1133">Transmembrane helix</keyword>
<feature type="transmembrane region" description="Helical" evidence="6">
    <location>
        <begin position="1131"/>
        <end position="1151"/>
    </location>
</feature>
<keyword evidence="6" id="KW-0472">Membrane</keyword>
<keyword evidence="2" id="KW-0134">Cell wall</keyword>
<evidence type="ECO:0000256" key="6">
    <source>
        <dbReference type="SAM" id="Phobius"/>
    </source>
</evidence>
<feature type="domain" description="SpaA-like prealbumin fold" evidence="9">
    <location>
        <begin position="768"/>
        <end position="853"/>
    </location>
</feature>
<feature type="domain" description="SpaA-like prealbumin fold" evidence="9">
    <location>
        <begin position="1032"/>
        <end position="1116"/>
    </location>
</feature>
<dbReference type="PANTHER" id="PTHR36108:SF13">
    <property type="entry name" value="COLOSSIN-B-RELATED"/>
    <property type="match status" value="1"/>
</dbReference>
<feature type="domain" description="Thioester" evidence="8">
    <location>
        <begin position="89"/>
        <end position="172"/>
    </location>
</feature>
<feature type="domain" description="Gram-positive cocci surface proteins LPxTG" evidence="7">
    <location>
        <begin position="1123"/>
        <end position="1157"/>
    </location>
</feature>
<evidence type="ECO:0000313" key="11">
    <source>
        <dbReference type="Proteomes" id="UP000824232"/>
    </source>
</evidence>
<feature type="domain" description="SpaA-like prealbumin fold" evidence="9">
    <location>
        <begin position="858"/>
        <end position="941"/>
    </location>
</feature>
<keyword evidence="5" id="KW-0572">Peptidoglycan-anchor</keyword>
<dbReference type="SUPFAM" id="SSF49478">
    <property type="entry name" value="Cna protein B-type domain"/>
    <property type="match status" value="4"/>
</dbReference>
<comment type="similarity">
    <text evidence="1">Belongs to the serine-aspartate repeat-containing protein (SDr) family.</text>
</comment>
<comment type="caution">
    <text evidence="10">The sequence shown here is derived from an EMBL/GenBank/DDBJ whole genome shotgun (WGS) entry which is preliminary data.</text>
</comment>
<feature type="transmembrane region" description="Helical" evidence="6">
    <location>
        <begin position="21"/>
        <end position="43"/>
    </location>
</feature>
<feature type="domain" description="SpaA-like prealbumin fold" evidence="9">
    <location>
        <begin position="679"/>
        <end position="766"/>
    </location>
</feature>
<dbReference type="InterPro" id="IPR019931">
    <property type="entry name" value="LPXTG_anchor"/>
</dbReference>
<feature type="domain" description="SpaA-like prealbumin fold" evidence="9">
    <location>
        <begin position="413"/>
        <end position="498"/>
    </location>
</feature>
<evidence type="ECO:0000256" key="2">
    <source>
        <dbReference type="ARBA" id="ARBA00022512"/>
    </source>
</evidence>
<organism evidence="10 11">
    <name type="scientific">Candidatus Onthousia excrementipullorum</name>
    <dbReference type="NCBI Taxonomy" id="2840884"/>
    <lineage>
        <taxon>Bacteria</taxon>
        <taxon>Bacillati</taxon>
        <taxon>Bacillota</taxon>
        <taxon>Bacilli</taxon>
        <taxon>Candidatus Onthousia</taxon>
    </lineage>
</organism>
<dbReference type="AlphaFoldDB" id="A0A9D1J3B8"/>
<dbReference type="PANTHER" id="PTHR36108">
    <property type="entry name" value="COLOSSIN-B-RELATED"/>
    <property type="match status" value="1"/>
</dbReference>
<evidence type="ECO:0000259" key="8">
    <source>
        <dbReference type="Pfam" id="PF08341"/>
    </source>
</evidence>
<keyword evidence="4" id="KW-0732">Signal</keyword>
<keyword evidence="3" id="KW-0964">Secreted</keyword>
<dbReference type="EMBL" id="DVHC01000052">
    <property type="protein sequence ID" value="HIR59392.1"/>
    <property type="molecule type" value="Genomic_DNA"/>
</dbReference>